<gene>
    <name evidence="2" type="ORF">GIB67_022134</name>
</gene>
<sequence>IYLLRSVIYAQKNLNPIPNTNINPKSKPSYDAIFCYTLDNWPHLQRHLASSVPNSFSSLNKESGFLQCLQAIYMQFSIKNMVSPPMSPTRAPSTAISMFQARAKIYTNFNPMKTSKGDHNMDTQGRLMSQ</sequence>
<reference evidence="2 3" key="1">
    <citation type="journal article" date="2020" name="IScience">
        <title>Genome Sequencing of the Endangered Kingdonia uniflora (Circaeasteraceae, Ranunculales) Reveals Potential Mechanisms of Evolutionary Specialization.</title>
        <authorList>
            <person name="Sun Y."/>
            <person name="Deng T."/>
            <person name="Zhang A."/>
            <person name="Moore M.J."/>
            <person name="Landis J.B."/>
            <person name="Lin N."/>
            <person name="Zhang H."/>
            <person name="Zhang X."/>
            <person name="Huang J."/>
            <person name="Zhang X."/>
            <person name="Sun H."/>
            <person name="Wang H."/>
        </authorList>
    </citation>
    <scope>NUCLEOTIDE SEQUENCE [LARGE SCALE GENOMIC DNA]</scope>
    <source>
        <strain evidence="2">TB1705</strain>
        <tissue evidence="2">Leaf</tissue>
    </source>
</reference>
<keyword evidence="3" id="KW-1185">Reference proteome</keyword>
<evidence type="ECO:0000256" key="1">
    <source>
        <dbReference type="SAM" id="MobiDB-lite"/>
    </source>
</evidence>
<name>A0A7J7N8L0_9MAGN</name>
<organism evidence="2 3">
    <name type="scientific">Kingdonia uniflora</name>
    <dbReference type="NCBI Taxonomy" id="39325"/>
    <lineage>
        <taxon>Eukaryota</taxon>
        <taxon>Viridiplantae</taxon>
        <taxon>Streptophyta</taxon>
        <taxon>Embryophyta</taxon>
        <taxon>Tracheophyta</taxon>
        <taxon>Spermatophyta</taxon>
        <taxon>Magnoliopsida</taxon>
        <taxon>Ranunculales</taxon>
        <taxon>Circaeasteraceae</taxon>
        <taxon>Kingdonia</taxon>
    </lineage>
</organism>
<dbReference type="AlphaFoldDB" id="A0A7J7N8L0"/>
<feature type="region of interest" description="Disordered" evidence="1">
    <location>
        <begin position="110"/>
        <end position="130"/>
    </location>
</feature>
<protein>
    <submittedName>
        <fullName evidence="2">Uncharacterized protein</fullName>
    </submittedName>
</protein>
<feature type="non-terminal residue" evidence="2">
    <location>
        <position position="1"/>
    </location>
</feature>
<evidence type="ECO:0000313" key="2">
    <source>
        <dbReference type="EMBL" id="KAF6163569.1"/>
    </source>
</evidence>
<proteinExistence type="predicted"/>
<dbReference type="EMBL" id="JACGCM010000972">
    <property type="protein sequence ID" value="KAF6163569.1"/>
    <property type="molecule type" value="Genomic_DNA"/>
</dbReference>
<dbReference type="Proteomes" id="UP000541444">
    <property type="component" value="Unassembled WGS sequence"/>
</dbReference>
<evidence type="ECO:0000313" key="3">
    <source>
        <dbReference type="Proteomes" id="UP000541444"/>
    </source>
</evidence>
<accession>A0A7J7N8L0</accession>
<comment type="caution">
    <text evidence="2">The sequence shown here is derived from an EMBL/GenBank/DDBJ whole genome shotgun (WGS) entry which is preliminary data.</text>
</comment>